<accession>A0A7W6ZYX9</accession>
<keyword evidence="3" id="KW-1185">Reference proteome</keyword>
<reference evidence="2 3" key="1">
    <citation type="submission" date="2020-08" db="EMBL/GenBank/DDBJ databases">
        <title>Genomic Encyclopedia of Type Strains, Phase IV (KMG-V): Genome sequencing to study the core and pangenomes of soil and plant-associated prokaryotes.</title>
        <authorList>
            <person name="Whitman W."/>
        </authorList>
    </citation>
    <scope>NUCLEOTIDE SEQUENCE [LARGE SCALE GENOMIC DNA]</scope>
    <source>
        <strain evidence="2 3">SEMIA 492</strain>
    </source>
</reference>
<dbReference type="EMBL" id="JACIIG010000022">
    <property type="protein sequence ID" value="MBB4571326.1"/>
    <property type="molecule type" value="Genomic_DNA"/>
</dbReference>
<evidence type="ECO:0000256" key="1">
    <source>
        <dbReference type="SAM" id="MobiDB-lite"/>
    </source>
</evidence>
<feature type="region of interest" description="Disordered" evidence="1">
    <location>
        <begin position="45"/>
        <end position="83"/>
    </location>
</feature>
<dbReference type="Proteomes" id="UP000543836">
    <property type="component" value="Unassembled WGS sequence"/>
</dbReference>
<comment type="caution">
    <text evidence="2">The sequence shown here is derived from an EMBL/GenBank/DDBJ whole genome shotgun (WGS) entry which is preliminary data.</text>
</comment>
<evidence type="ECO:0000313" key="2">
    <source>
        <dbReference type="EMBL" id="MBB4571326.1"/>
    </source>
</evidence>
<protein>
    <submittedName>
        <fullName evidence="2">Uncharacterized protein</fullName>
    </submittedName>
</protein>
<name>A0A7W6ZYX9_9HYPH</name>
<evidence type="ECO:0000313" key="3">
    <source>
        <dbReference type="Proteomes" id="UP000543836"/>
    </source>
</evidence>
<proteinExistence type="predicted"/>
<gene>
    <name evidence="2" type="ORF">GGE60_005487</name>
</gene>
<sequence length="83" mass="8919">MMMKGPVRGLRPDVEITVLDAIPTIYLHVSRRTTSSILVPDIASTMSGAEPLSQAGGKSSLPSRMRTATKHDLSAPNQSTQEK</sequence>
<organism evidence="2 3">
    <name type="scientific">Rhizobium leucaenae</name>
    <dbReference type="NCBI Taxonomy" id="29450"/>
    <lineage>
        <taxon>Bacteria</taxon>
        <taxon>Pseudomonadati</taxon>
        <taxon>Pseudomonadota</taxon>
        <taxon>Alphaproteobacteria</taxon>
        <taxon>Hyphomicrobiales</taxon>
        <taxon>Rhizobiaceae</taxon>
        <taxon>Rhizobium/Agrobacterium group</taxon>
        <taxon>Rhizobium</taxon>
    </lineage>
</organism>
<dbReference type="AlphaFoldDB" id="A0A7W6ZYX9"/>
<dbReference type="RefSeq" id="WP_154668675.1">
    <property type="nucleotide sequence ID" value="NZ_JACIIG010000022.1"/>
</dbReference>